<keyword evidence="12" id="KW-1185">Reference proteome</keyword>
<feature type="domain" description="RING-type" evidence="10">
    <location>
        <begin position="179"/>
        <end position="218"/>
    </location>
</feature>
<sequence>MPCLPQPVGLDARAYWRAALPIVLLVWLSLLQAFGYRLRRVISAFFFPKREKKRILFLYNELLKKRAAFTKLRRAAILRQARQQKAPQTECECTDGNLQDSHSKQNVQRLRVQREYQPPPTCGHCQARRLHTGNAVQVTLLSRLAPPLALTPTSQQRPPLVDILHRQCPLLRRWLRRRCVVCQAPETPESYVCPTLDCEAVYCWSCWDDMRQLCPVCTPREELSSSAFSDSEDDTAYAG</sequence>
<evidence type="ECO:0000256" key="1">
    <source>
        <dbReference type="ARBA" id="ARBA00004141"/>
    </source>
</evidence>
<evidence type="ECO:0000259" key="10">
    <source>
        <dbReference type="PROSITE" id="PS50089"/>
    </source>
</evidence>
<keyword evidence="3" id="KW-0479">Metal-binding</keyword>
<dbReference type="PANTHER" id="PTHR21041">
    <property type="entry name" value="DENDRITIC CELL-SPECIFIC TRANSMEMBRANE PROTEIN"/>
    <property type="match status" value="1"/>
</dbReference>
<organism evidence="11 12">
    <name type="scientific">Saguinus oedipus</name>
    <name type="common">Cotton-top tamarin</name>
    <name type="synonym">Oedipomidas oedipus</name>
    <dbReference type="NCBI Taxonomy" id="9490"/>
    <lineage>
        <taxon>Eukaryota</taxon>
        <taxon>Metazoa</taxon>
        <taxon>Chordata</taxon>
        <taxon>Craniata</taxon>
        <taxon>Vertebrata</taxon>
        <taxon>Euteleostomi</taxon>
        <taxon>Mammalia</taxon>
        <taxon>Eutheria</taxon>
        <taxon>Euarchontoglires</taxon>
        <taxon>Primates</taxon>
        <taxon>Haplorrhini</taxon>
        <taxon>Platyrrhini</taxon>
        <taxon>Cebidae</taxon>
        <taxon>Callitrichinae</taxon>
        <taxon>Saguinus</taxon>
    </lineage>
</organism>
<dbReference type="EMBL" id="JASSZA010000022">
    <property type="protein sequence ID" value="KAK2084376.1"/>
    <property type="molecule type" value="Genomic_DNA"/>
</dbReference>
<dbReference type="Proteomes" id="UP001266305">
    <property type="component" value="Unassembled WGS sequence"/>
</dbReference>
<evidence type="ECO:0000256" key="8">
    <source>
        <dbReference type="PROSITE-ProRule" id="PRU00175"/>
    </source>
</evidence>
<keyword evidence="7 9" id="KW-0472">Membrane</keyword>
<dbReference type="InterPro" id="IPR001841">
    <property type="entry name" value="Znf_RING"/>
</dbReference>
<evidence type="ECO:0000313" key="11">
    <source>
        <dbReference type="EMBL" id="KAK2084376.1"/>
    </source>
</evidence>
<gene>
    <name evidence="11" type="primary">DCST1_2</name>
    <name evidence="11" type="ORF">P7K49_037409</name>
</gene>
<dbReference type="InterPro" id="IPR012858">
    <property type="entry name" value="DC_STAMP-like"/>
</dbReference>
<accession>A0ABQ9TI04</accession>
<dbReference type="Pfam" id="PF07782">
    <property type="entry name" value="DC_STAMP"/>
    <property type="match status" value="1"/>
</dbReference>
<comment type="subcellular location">
    <subcellularLocation>
        <location evidence="1">Membrane</location>
        <topology evidence="1">Multi-pass membrane protein</topology>
    </subcellularLocation>
</comment>
<dbReference type="InterPro" id="IPR051856">
    <property type="entry name" value="CSR-E3_Ligase_Protein"/>
</dbReference>
<protein>
    <submittedName>
        <fullName evidence="11">E3 ubiquitin-protein ligase dcst1</fullName>
    </submittedName>
</protein>
<name>A0ABQ9TI04_SAGOE</name>
<keyword evidence="6 9" id="KW-1133">Transmembrane helix</keyword>
<dbReference type="PANTHER" id="PTHR21041:SF17">
    <property type="entry name" value="E3 UBIQUITIN-PROTEIN LIGASE DCST1"/>
    <property type="match status" value="1"/>
</dbReference>
<dbReference type="InterPro" id="IPR058842">
    <property type="entry name" value="DCST1_C"/>
</dbReference>
<evidence type="ECO:0000313" key="12">
    <source>
        <dbReference type="Proteomes" id="UP001266305"/>
    </source>
</evidence>
<dbReference type="PROSITE" id="PS50089">
    <property type="entry name" value="ZF_RING_2"/>
    <property type="match status" value="1"/>
</dbReference>
<dbReference type="Pfam" id="PF26037">
    <property type="entry name" value="zf-RING_DCST1_C"/>
    <property type="match status" value="1"/>
</dbReference>
<keyword evidence="2 9" id="KW-0812">Transmembrane</keyword>
<evidence type="ECO:0000256" key="6">
    <source>
        <dbReference type="ARBA" id="ARBA00022989"/>
    </source>
</evidence>
<keyword evidence="5" id="KW-0862">Zinc</keyword>
<evidence type="ECO:0000256" key="3">
    <source>
        <dbReference type="ARBA" id="ARBA00022723"/>
    </source>
</evidence>
<comment type="caution">
    <text evidence="11">The sequence shown here is derived from an EMBL/GenBank/DDBJ whole genome shotgun (WGS) entry which is preliminary data.</text>
</comment>
<reference evidence="11 12" key="1">
    <citation type="submission" date="2023-05" db="EMBL/GenBank/DDBJ databases">
        <title>B98-5 Cell Line De Novo Hybrid Assembly: An Optical Mapping Approach.</title>
        <authorList>
            <person name="Kananen K."/>
            <person name="Auerbach J.A."/>
            <person name="Kautto E."/>
            <person name="Blachly J.S."/>
        </authorList>
    </citation>
    <scope>NUCLEOTIDE SEQUENCE [LARGE SCALE GENOMIC DNA]</scope>
    <source>
        <strain evidence="11">B95-8</strain>
        <tissue evidence="11">Cell line</tissue>
    </source>
</reference>
<proteinExistence type="predicted"/>
<feature type="transmembrane region" description="Helical" evidence="9">
    <location>
        <begin position="14"/>
        <end position="36"/>
    </location>
</feature>
<evidence type="ECO:0000256" key="7">
    <source>
        <dbReference type="ARBA" id="ARBA00023136"/>
    </source>
</evidence>
<evidence type="ECO:0000256" key="9">
    <source>
        <dbReference type="SAM" id="Phobius"/>
    </source>
</evidence>
<keyword evidence="4 8" id="KW-0863">Zinc-finger</keyword>
<evidence type="ECO:0000256" key="5">
    <source>
        <dbReference type="ARBA" id="ARBA00022833"/>
    </source>
</evidence>
<evidence type="ECO:0000256" key="4">
    <source>
        <dbReference type="ARBA" id="ARBA00022771"/>
    </source>
</evidence>
<evidence type="ECO:0000256" key="2">
    <source>
        <dbReference type="ARBA" id="ARBA00022692"/>
    </source>
</evidence>